<evidence type="ECO:0000313" key="2">
    <source>
        <dbReference type="EMBL" id="GBN64487.1"/>
    </source>
</evidence>
<gene>
    <name evidence="2" type="ORF">AVEN_260498_1</name>
</gene>
<organism evidence="2 3">
    <name type="scientific">Araneus ventricosus</name>
    <name type="common">Orbweaver spider</name>
    <name type="synonym">Epeira ventricosa</name>
    <dbReference type="NCBI Taxonomy" id="182803"/>
    <lineage>
        <taxon>Eukaryota</taxon>
        <taxon>Metazoa</taxon>
        <taxon>Ecdysozoa</taxon>
        <taxon>Arthropoda</taxon>
        <taxon>Chelicerata</taxon>
        <taxon>Arachnida</taxon>
        <taxon>Araneae</taxon>
        <taxon>Araneomorphae</taxon>
        <taxon>Entelegynae</taxon>
        <taxon>Araneoidea</taxon>
        <taxon>Araneidae</taxon>
        <taxon>Araneus</taxon>
    </lineage>
</organism>
<dbReference type="AlphaFoldDB" id="A0A4Y2QMD2"/>
<evidence type="ECO:0000313" key="3">
    <source>
        <dbReference type="Proteomes" id="UP000499080"/>
    </source>
</evidence>
<evidence type="ECO:0008006" key="4">
    <source>
        <dbReference type="Google" id="ProtNLM"/>
    </source>
</evidence>
<keyword evidence="1" id="KW-0812">Transmembrane</keyword>
<reference evidence="2 3" key="1">
    <citation type="journal article" date="2019" name="Sci. Rep.">
        <title>Orb-weaving spider Araneus ventricosus genome elucidates the spidroin gene catalogue.</title>
        <authorList>
            <person name="Kono N."/>
            <person name="Nakamura H."/>
            <person name="Ohtoshi R."/>
            <person name="Moran D.A.P."/>
            <person name="Shinohara A."/>
            <person name="Yoshida Y."/>
            <person name="Fujiwara M."/>
            <person name="Mori M."/>
            <person name="Tomita M."/>
            <person name="Arakawa K."/>
        </authorList>
    </citation>
    <scope>NUCLEOTIDE SEQUENCE [LARGE SCALE GENOMIC DNA]</scope>
</reference>
<name>A0A4Y2QMD2_ARAVE</name>
<feature type="transmembrane region" description="Helical" evidence="1">
    <location>
        <begin position="72"/>
        <end position="93"/>
    </location>
</feature>
<dbReference type="EMBL" id="BGPR01014268">
    <property type="protein sequence ID" value="GBN64487.1"/>
    <property type="molecule type" value="Genomic_DNA"/>
</dbReference>
<proteinExistence type="predicted"/>
<keyword evidence="1" id="KW-0472">Membrane</keyword>
<evidence type="ECO:0000256" key="1">
    <source>
        <dbReference type="SAM" id="Phobius"/>
    </source>
</evidence>
<comment type="caution">
    <text evidence="2">The sequence shown here is derived from an EMBL/GenBank/DDBJ whole genome shotgun (WGS) entry which is preliminary data.</text>
</comment>
<sequence length="102" mass="11609">MKVMYAGCDLWRVAMGNVSGVTNVPYRSGLCVECEKCALLEWAMRGVRKMCLVGVGYVWIAKNLWQCVKCDLWLWVMFVVYVMEVGNVWLASIRTVYDASGK</sequence>
<keyword evidence="1" id="KW-1133">Transmembrane helix</keyword>
<keyword evidence="3" id="KW-1185">Reference proteome</keyword>
<protein>
    <recommendedName>
        <fullName evidence="4">Transmembrane protein</fullName>
    </recommendedName>
</protein>
<dbReference type="Proteomes" id="UP000499080">
    <property type="component" value="Unassembled WGS sequence"/>
</dbReference>
<accession>A0A4Y2QMD2</accession>